<gene>
    <name evidence="2" type="ORF">J437_LFUL016538</name>
</gene>
<comment type="caution">
    <text evidence="2">The sequence shown here is derived from an EMBL/GenBank/DDBJ whole genome shotgun (WGS) entry which is preliminary data.</text>
</comment>
<dbReference type="Proteomes" id="UP000792457">
    <property type="component" value="Unassembled WGS sequence"/>
</dbReference>
<sequence>MNATSDDIKALRANVEPNRSIFEFADIEGKGYLTSHEYKIAMIILFGNKPTKEEEKEDASVVCEVRDLSLWLNPFKQKLLHKESGRDLIISEVLHYAIEGWPRSDSTDTKHFKKLEDFLTVDNRCLF</sequence>
<accession>A0A8K0KLT5</accession>
<dbReference type="OrthoDB" id="26525at2759"/>
<evidence type="ECO:0000313" key="2">
    <source>
        <dbReference type="EMBL" id="KAG8236967.1"/>
    </source>
</evidence>
<reference evidence="2" key="2">
    <citation type="submission" date="2017-10" db="EMBL/GenBank/DDBJ databases">
        <title>Ladona fulva Genome sequencing and assembly.</title>
        <authorList>
            <person name="Murali S."/>
            <person name="Richards S."/>
            <person name="Bandaranaike D."/>
            <person name="Bellair M."/>
            <person name="Blankenburg K."/>
            <person name="Chao H."/>
            <person name="Dinh H."/>
            <person name="Doddapaneni H."/>
            <person name="Dugan-Rocha S."/>
            <person name="Elkadiri S."/>
            <person name="Gnanaolivu R."/>
            <person name="Hernandez B."/>
            <person name="Skinner E."/>
            <person name="Javaid M."/>
            <person name="Lee S."/>
            <person name="Li M."/>
            <person name="Ming W."/>
            <person name="Munidasa M."/>
            <person name="Muniz J."/>
            <person name="Nguyen L."/>
            <person name="Hughes D."/>
            <person name="Osuji N."/>
            <person name="Pu L.-L."/>
            <person name="Puazo M."/>
            <person name="Qu C."/>
            <person name="Quiroz J."/>
            <person name="Raj R."/>
            <person name="Weissenberger G."/>
            <person name="Xin Y."/>
            <person name="Zou X."/>
            <person name="Han Y."/>
            <person name="Worley K."/>
            <person name="Muzny D."/>
            <person name="Gibbs R."/>
        </authorList>
    </citation>
    <scope>NUCLEOTIDE SEQUENCE</scope>
    <source>
        <strain evidence="2">Sampled in the wild</strain>
    </source>
</reference>
<evidence type="ECO:0000313" key="3">
    <source>
        <dbReference type="Proteomes" id="UP000792457"/>
    </source>
</evidence>
<dbReference type="AlphaFoldDB" id="A0A8K0KLT5"/>
<feature type="domain" description="EF-hand" evidence="1">
    <location>
        <begin position="13"/>
        <end position="48"/>
    </location>
</feature>
<protein>
    <recommendedName>
        <fullName evidence="1">EF-hand domain-containing protein</fullName>
    </recommendedName>
</protein>
<dbReference type="PROSITE" id="PS50222">
    <property type="entry name" value="EF_HAND_2"/>
    <property type="match status" value="1"/>
</dbReference>
<dbReference type="EMBL" id="KZ309098">
    <property type="protein sequence ID" value="KAG8236967.1"/>
    <property type="molecule type" value="Genomic_DNA"/>
</dbReference>
<name>A0A8K0KLT5_LADFU</name>
<evidence type="ECO:0000259" key="1">
    <source>
        <dbReference type="PROSITE" id="PS50222"/>
    </source>
</evidence>
<dbReference type="InterPro" id="IPR002048">
    <property type="entry name" value="EF_hand_dom"/>
</dbReference>
<organism evidence="2 3">
    <name type="scientific">Ladona fulva</name>
    <name type="common">Scarce chaser dragonfly</name>
    <name type="synonym">Libellula fulva</name>
    <dbReference type="NCBI Taxonomy" id="123851"/>
    <lineage>
        <taxon>Eukaryota</taxon>
        <taxon>Metazoa</taxon>
        <taxon>Ecdysozoa</taxon>
        <taxon>Arthropoda</taxon>
        <taxon>Hexapoda</taxon>
        <taxon>Insecta</taxon>
        <taxon>Pterygota</taxon>
        <taxon>Palaeoptera</taxon>
        <taxon>Odonata</taxon>
        <taxon>Epiprocta</taxon>
        <taxon>Anisoptera</taxon>
        <taxon>Libelluloidea</taxon>
        <taxon>Libellulidae</taxon>
        <taxon>Ladona</taxon>
    </lineage>
</organism>
<dbReference type="GO" id="GO:0005509">
    <property type="term" value="F:calcium ion binding"/>
    <property type="evidence" value="ECO:0007669"/>
    <property type="project" value="InterPro"/>
</dbReference>
<reference evidence="2" key="1">
    <citation type="submission" date="2013-04" db="EMBL/GenBank/DDBJ databases">
        <authorList>
            <person name="Qu J."/>
            <person name="Murali S.C."/>
            <person name="Bandaranaike D."/>
            <person name="Bellair M."/>
            <person name="Blankenburg K."/>
            <person name="Chao H."/>
            <person name="Dinh H."/>
            <person name="Doddapaneni H."/>
            <person name="Downs B."/>
            <person name="Dugan-Rocha S."/>
            <person name="Elkadiri S."/>
            <person name="Gnanaolivu R.D."/>
            <person name="Hernandez B."/>
            <person name="Javaid M."/>
            <person name="Jayaseelan J.C."/>
            <person name="Lee S."/>
            <person name="Li M."/>
            <person name="Ming W."/>
            <person name="Munidasa M."/>
            <person name="Muniz J."/>
            <person name="Nguyen L."/>
            <person name="Ongeri F."/>
            <person name="Osuji N."/>
            <person name="Pu L.-L."/>
            <person name="Puazo M."/>
            <person name="Qu C."/>
            <person name="Quiroz J."/>
            <person name="Raj R."/>
            <person name="Weissenberger G."/>
            <person name="Xin Y."/>
            <person name="Zou X."/>
            <person name="Han Y."/>
            <person name="Richards S."/>
            <person name="Worley K."/>
            <person name="Muzny D."/>
            <person name="Gibbs R."/>
        </authorList>
    </citation>
    <scope>NUCLEOTIDE SEQUENCE</scope>
    <source>
        <strain evidence="2">Sampled in the wild</strain>
    </source>
</reference>
<keyword evidence="3" id="KW-1185">Reference proteome</keyword>
<proteinExistence type="predicted"/>